<dbReference type="EMBL" id="KV919244">
    <property type="protein sequence ID" value="OSX70519.1"/>
    <property type="molecule type" value="Genomic_DNA"/>
</dbReference>
<sequence>MELSDACSTPPLATSDGSPMGPSSPASCTAPALLEWIEANRFTSFTDGFVDKLGVQMVSDLAFVTAGDLIELGFLPVQQRRFQQLLQQPRPVDAPRPLPRSPPYAGVSLQDGHISGNGGPAGGQRRPTIGTPSDQVGARSAQSRVLPARADAPRHAGLGGNGSTGDLLADGDDTDYIRDKLDEGAETASERSDGSGSGAPRRAMKRRRLNRRTNGQSRGSSPSATSAGSSRMTQTADLTCNCRAYLMGLNAQFAAAKRTAREREHVLSRVDSTPSQTTFNYARLGQVVLERLLDGRGNWLVHGYCAREHLGVSNTWLETKHRQAVAAAKAPTIVHTKSYIAASPHADALIDRIIRPATCHFCSWGARFELSVKAGEHGLKNKPFNRTNFAGRKLFEQFVNKHRGPTGRTPDATGRFHGAVFYLDAKWKAMRPGRSKSGVADHSLDFSTSFNLALQAAKLPPVHPDVPPRWLKELSGPRCQTNGVDEPSSQHTTIYPHKSDACPLDQSSLTRRAAIAEAEKTEQDLRDALADHKEEAAIARDHHRKCVDGADERYQKQAAAFIEYMSIQPGGEEIDTVDSTTQEQFVRDPSSGWFDVSSDYQQDKTLPSWNLSPQPGPTYFMSGETHYVHIFFVESCGETTGASRFSRNLVYSRSECVGGSNSSDDTLSTLADMLCGGVHIGDADPPVYREGYGPSAEDDRE</sequence>
<feature type="compositionally biased region" description="Basic residues" evidence="1">
    <location>
        <begin position="202"/>
        <end position="211"/>
    </location>
</feature>
<dbReference type="AlphaFoldDB" id="A0A1X6NPD8"/>
<organism evidence="2 3">
    <name type="scientific">Porphyra umbilicalis</name>
    <name type="common">Purple laver</name>
    <name type="synonym">Red alga</name>
    <dbReference type="NCBI Taxonomy" id="2786"/>
    <lineage>
        <taxon>Eukaryota</taxon>
        <taxon>Rhodophyta</taxon>
        <taxon>Bangiophyceae</taxon>
        <taxon>Bangiales</taxon>
        <taxon>Bangiaceae</taxon>
        <taxon>Porphyra</taxon>
    </lineage>
</organism>
<proteinExistence type="predicted"/>
<feature type="compositionally biased region" description="Basic and acidic residues" evidence="1">
    <location>
        <begin position="175"/>
        <end position="193"/>
    </location>
</feature>
<evidence type="ECO:0000313" key="2">
    <source>
        <dbReference type="EMBL" id="OSX70519.1"/>
    </source>
</evidence>
<feature type="compositionally biased region" description="Low complexity" evidence="1">
    <location>
        <begin position="212"/>
        <end position="231"/>
    </location>
</feature>
<gene>
    <name evidence="2" type="ORF">BU14_0733s0002</name>
</gene>
<name>A0A1X6NPD8_PORUM</name>
<feature type="region of interest" description="Disordered" evidence="1">
    <location>
        <begin position="1"/>
        <end position="27"/>
    </location>
</feature>
<reference evidence="2 3" key="1">
    <citation type="submission" date="2017-03" db="EMBL/GenBank/DDBJ databases">
        <title>WGS assembly of Porphyra umbilicalis.</title>
        <authorList>
            <person name="Brawley S.H."/>
            <person name="Blouin N.A."/>
            <person name="Ficko-Blean E."/>
            <person name="Wheeler G.L."/>
            <person name="Lohr M."/>
            <person name="Goodson H.V."/>
            <person name="Jenkins J.W."/>
            <person name="Blaby-Haas C.E."/>
            <person name="Helliwell K.E."/>
            <person name="Chan C."/>
            <person name="Marriage T."/>
            <person name="Bhattacharya D."/>
            <person name="Klein A.S."/>
            <person name="Badis Y."/>
            <person name="Brodie J."/>
            <person name="Cao Y."/>
            <person name="Collen J."/>
            <person name="Dittami S.M."/>
            <person name="Gachon C.M."/>
            <person name="Green B.R."/>
            <person name="Karpowicz S."/>
            <person name="Kim J.W."/>
            <person name="Kudahl U."/>
            <person name="Lin S."/>
            <person name="Michel G."/>
            <person name="Mittag M."/>
            <person name="Olson B.J."/>
            <person name="Pangilinan J."/>
            <person name="Peng Y."/>
            <person name="Qiu H."/>
            <person name="Shu S."/>
            <person name="Singer J.T."/>
            <person name="Smith A.G."/>
            <person name="Sprecher B.N."/>
            <person name="Wagner V."/>
            <person name="Wang W."/>
            <person name="Wang Z.-Y."/>
            <person name="Yan J."/>
            <person name="Yarish C."/>
            <person name="Zoeuner-Riek S."/>
            <person name="Zhuang Y."/>
            <person name="Zou Y."/>
            <person name="Lindquist E.A."/>
            <person name="Grimwood J."/>
            <person name="Barry K."/>
            <person name="Rokhsar D.S."/>
            <person name="Schmutz J."/>
            <person name="Stiller J.W."/>
            <person name="Grossman A.R."/>
            <person name="Prochnik S.E."/>
        </authorList>
    </citation>
    <scope>NUCLEOTIDE SEQUENCE [LARGE SCALE GENOMIC DNA]</scope>
    <source>
        <strain evidence="2">4086291</strain>
    </source>
</reference>
<feature type="compositionally biased region" description="Pro residues" evidence="1">
    <location>
        <begin position="92"/>
        <end position="102"/>
    </location>
</feature>
<protein>
    <recommendedName>
        <fullName evidence="4">SAM domain-containing protein</fullName>
    </recommendedName>
</protein>
<evidence type="ECO:0008006" key="4">
    <source>
        <dbReference type="Google" id="ProtNLM"/>
    </source>
</evidence>
<dbReference type="Proteomes" id="UP000218209">
    <property type="component" value="Unassembled WGS sequence"/>
</dbReference>
<evidence type="ECO:0000256" key="1">
    <source>
        <dbReference type="SAM" id="MobiDB-lite"/>
    </source>
</evidence>
<feature type="region of interest" description="Disordered" evidence="1">
    <location>
        <begin position="88"/>
        <end position="233"/>
    </location>
</feature>
<accession>A0A1X6NPD8</accession>
<evidence type="ECO:0000313" key="3">
    <source>
        <dbReference type="Proteomes" id="UP000218209"/>
    </source>
</evidence>
<keyword evidence="3" id="KW-1185">Reference proteome</keyword>